<evidence type="ECO:0000313" key="2">
    <source>
        <dbReference type="EMBL" id="MPC71394.1"/>
    </source>
</evidence>
<keyword evidence="3" id="KW-1185">Reference proteome</keyword>
<evidence type="ECO:0000313" key="3">
    <source>
        <dbReference type="Proteomes" id="UP000324222"/>
    </source>
</evidence>
<evidence type="ECO:0000256" key="1">
    <source>
        <dbReference type="SAM" id="MobiDB-lite"/>
    </source>
</evidence>
<reference evidence="2 3" key="1">
    <citation type="submission" date="2019-05" db="EMBL/GenBank/DDBJ databases">
        <title>Another draft genome of Portunus trituberculatus and its Hox gene families provides insights of decapod evolution.</title>
        <authorList>
            <person name="Jeong J.-H."/>
            <person name="Song I."/>
            <person name="Kim S."/>
            <person name="Choi T."/>
            <person name="Kim D."/>
            <person name="Ryu S."/>
            <person name="Kim W."/>
        </authorList>
    </citation>
    <scope>NUCLEOTIDE SEQUENCE [LARGE SCALE GENOMIC DNA]</scope>
    <source>
        <tissue evidence="2">Muscle</tissue>
    </source>
</reference>
<name>A0A5B7HSE6_PORTR</name>
<gene>
    <name evidence="2" type="ORF">E2C01_065670</name>
</gene>
<comment type="caution">
    <text evidence="2">The sequence shown here is derived from an EMBL/GenBank/DDBJ whole genome shotgun (WGS) entry which is preliminary data.</text>
</comment>
<accession>A0A5B7HSE6</accession>
<dbReference type="AlphaFoldDB" id="A0A5B7HSE6"/>
<feature type="compositionally biased region" description="Polar residues" evidence="1">
    <location>
        <begin position="43"/>
        <end position="52"/>
    </location>
</feature>
<protein>
    <submittedName>
        <fullName evidence="2">Uncharacterized protein</fullName>
    </submittedName>
</protein>
<sequence length="64" mass="7172">MRCENHPALLSYQKRLDDSVSDACPGCKTAPHTMNHIMENCTQSPMPTTQHTLPERFVGNPEFG</sequence>
<feature type="region of interest" description="Disordered" evidence="1">
    <location>
        <begin position="43"/>
        <end position="64"/>
    </location>
</feature>
<proteinExistence type="predicted"/>
<dbReference type="EMBL" id="VSRR010032802">
    <property type="protein sequence ID" value="MPC71394.1"/>
    <property type="molecule type" value="Genomic_DNA"/>
</dbReference>
<dbReference type="Proteomes" id="UP000324222">
    <property type="component" value="Unassembled WGS sequence"/>
</dbReference>
<organism evidence="2 3">
    <name type="scientific">Portunus trituberculatus</name>
    <name type="common">Swimming crab</name>
    <name type="synonym">Neptunus trituberculatus</name>
    <dbReference type="NCBI Taxonomy" id="210409"/>
    <lineage>
        <taxon>Eukaryota</taxon>
        <taxon>Metazoa</taxon>
        <taxon>Ecdysozoa</taxon>
        <taxon>Arthropoda</taxon>
        <taxon>Crustacea</taxon>
        <taxon>Multicrustacea</taxon>
        <taxon>Malacostraca</taxon>
        <taxon>Eumalacostraca</taxon>
        <taxon>Eucarida</taxon>
        <taxon>Decapoda</taxon>
        <taxon>Pleocyemata</taxon>
        <taxon>Brachyura</taxon>
        <taxon>Eubrachyura</taxon>
        <taxon>Portunoidea</taxon>
        <taxon>Portunidae</taxon>
        <taxon>Portuninae</taxon>
        <taxon>Portunus</taxon>
    </lineage>
</organism>